<protein>
    <recommendedName>
        <fullName evidence="5">N-acetyltransferase domain-containing protein</fullName>
    </recommendedName>
</protein>
<proteinExistence type="inferred from homology"/>
<dbReference type="VEuPathDB" id="FungiDB:BTJ68_11009"/>
<dbReference type="GO" id="GO:0008080">
    <property type="term" value="F:N-acetyltransferase activity"/>
    <property type="evidence" value="ECO:0007669"/>
    <property type="project" value="TreeGrafter"/>
</dbReference>
<evidence type="ECO:0000259" key="5">
    <source>
        <dbReference type="PROSITE" id="PS51186"/>
    </source>
</evidence>
<evidence type="ECO:0000313" key="7">
    <source>
        <dbReference type="Proteomes" id="UP000269276"/>
    </source>
</evidence>
<gene>
    <name evidence="6" type="ORF">D0863_15759</name>
</gene>
<keyword evidence="2" id="KW-0808">Transferase</keyword>
<feature type="region of interest" description="Disordered" evidence="4">
    <location>
        <begin position="1"/>
        <end position="22"/>
    </location>
</feature>
<dbReference type="PANTHER" id="PTHR10545">
    <property type="entry name" value="DIAMINE N-ACETYLTRANSFERASE"/>
    <property type="match status" value="1"/>
</dbReference>
<sequence length="542" mass="60353">MPFTSGGGGGGSGGGRSGGWRAQRSGYAVGKLQAAQHGLRLLARANDGERRPLLKVLLMTYGRVGRRRRELLGRLLSARPHQVLGEEITSETAHEDGTINDVVKKAADTRSTSTKPPGAREVNDGSWTHYVPDFTPQLQALLQSQLQHPPPHLTRPLLRRMAPRLEELNSWKRPMPLNRVKNQTKDWYASTLARVHPPLPTQEWCRLCDLASGAQSEPQVPRRKRVGNTASVGDEALLFRLGELPPTDRSRDKHAITPRYMRRMWATVFAQCTVMEWDGEGGKWKVTWGEHALHGLRRRAKESVEGYHPEANPLHSLTTAIPDAVAHIHPRAPTSTPPYHNTPTNTPTMADPTKPSVTMATVDDIPAILTMIKELAAYEHAEDKVEATEESLLRTLTFAPSPASSTQPHTNPGYAKTLLLRLPSSPTDPADHPSAIAGMAMYFNNYSTWRSKPGVYLEDLYVRPQYRKRGYGKMLIQALAQECCRIGGARLDWTCLRWNTPSLEFYDSLGAKRQEDWVGLRVDGQNLEDLALGRTKVLRDGV</sequence>
<dbReference type="VEuPathDB" id="FungiDB:BTJ68_07312"/>
<feature type="compositionally biased region" description="Low complexity" evidence="4">
    <location>
        <begin position="333"/>
        <end position="348"/>
    </location>
</feature>
<dbReference type="AlphaFoldDB" id="A0A3M7C4A5"/>
<feature type="compositionally biased region" description="Gly residues" evidence="4">
    <location>
        <begin position="1"/>
        <end position="18"/>
    </location>
</feature>
<dbReference type="Proteomes" id="UP000269276">
    <property type="component" value="Unassembled WGS sequence"/>
</dbReference>
<dbReference type="Gene3D" id="3.40.630.30">
    <property type="match status" value="1"/>
</dbReference>
<dbReference type="Pfam" id="PF00583">
    <property type="entry name" value="Acetyltransf_1"/>
    <property type="match status" value="1"/>
</dbReference>
<evidence type="ECO:0000256" key="3">
    <source>
        <dbReference type="ARBA" id="ARBA00023315"/>
    </source>
</evidence>
<comment type="similarity">
    <text evidence="1">Belongs to the acetyltransferase family.</text>
</comment>
<dbReference type="InterPro" id="IPR016181">
    <property type="entry name" value="Acyl_CoA_acyltransferase"/>
</dbReference>
<feature type="domain" description="N-acetyltransferase" evidence="5">
    <location>
        <begin position="391"/>
        <end position="528"/>
    </location>
</feature>
<dbReference type="Pfam" id="PF20263">
    <property type="entry name" value="LYRM2-like"/>
    <property type="match status" value="1"/>
</dbReference>
<dbReference type="EMBL" id="QWIP01001354">
    <property type="protein sequence ID" value="RMY46853.1"/>
    <property type="molecule type" value="Genomic_DNA"/>
</dbReference>
<evidence type="ECO:0000256" key="2">
    <source>
        <dbReference type="ARBA" id="ARBA00022679"/>
    </source>
</evidence>
<dbReference type="InterPro" id="IPR000182">
    <property type="entry name" value="GNAT_dom"/>
</dbReference>
<evidence type="ECO:0000313" key="6">
    <source>
        <dbReference type="EMBL" id="RMY46853.1"/>
    </source>
</evidence>
<dbReference type="FunFam" id="3.40.630.30:FF:000064">
    <property type="entry name" value="GNAT family acetyltransferase"/>
    <property type="match status" value="1"/>
</dbReference>
<dbReference type="CDD" id="cd04301">
    <property type="entry name" value="NAT_SF"/>
    <property type="match status" value="1"/>
</dbReference>
<organism evidence="6 7">
    <name type="scientific">Hortaea werneckii</name>
    <name type="common">Black yeast</name>
    <name type="synonym">Cladosporium werneckii</name>
    <dbReference type="NCBI Taxonomy" id="91943"/>
    <lineage>
        <taxon>Eukaryota</taxon>
        <taxon>Fungi</taxon>
        <taxon>Dikarya</taxon>
        <taxon>Ascomycota</taxon>
        <taxon>Pezizomycotina</taxon>
        <taxon>Dothideomycetes</taxon>
        <taxon>Dothideomycetidae</taxon>
        <taxon>Mycosphaerellales</taxon>
        <taxon>Teratosphaeriaceae</taxon>
        <taxon>Hortaea</taxon>
    </lineage>
</organism>
<dbReference type="SUPFAM" id="SSF55729">
    <property type="entry name" value="Acyl-CoA N-acyltransferases (Nat)"/>
    <property type="match status" value="1"/>
</dbReference>
<comment type="caution">
    <text evidence="6">The sequence shown here is derived from an EMBL/GenBank/DDBJ whole genome shotgun (WGS) entry which is preliminary data.</text>
</comment>
<feature type="region of interest" description="Disordered" evidence="4">
    <location>
        <begin position="333"/>
        <end position="354"/>
    </location>
</feature>
<evidence type="ECO:0000256" key="1">
    <source>
        <dbReference type="ARBA" id="ARBA00008694"/>
    </source>
</evidence>
<accession>A0A3M7C4A5</accession>
<evidence type="ECO:0000256" key="4">
    <source>
        <dbReference type="SAM" id="MobiDB-lite"/>
    </source>
</evidence>
<keyword evidence="3" id="KW-0012">Acyltransferase</keyword>
<dbReference type="PANTHER" id="PTHR10545:SF29">
    <property type="entry name" value="GH14572P-RELATED"/>
    <property type="match status" value="1"/>
</dbReference>
<name>A0A3M7C4A5_HORWE</name>
<dbReference type="InterPro" id="IPR046896">
    <property type="entry name" value="Cup1-like_N"/>
</dbReference>
<reference evidence="6 7" key="1">
    <citation type="journal article" date="2018" name="BMC Genomics">
        <title>Genomic evidence for intraspecific hybridization in a clonal and extremely halotolerant yeast.</title>
        <authorList>
            <person name="Gostincar C."/>
            <person name="Stajich J.E."/>
            <person name="Zupancic J."/>
            <person name="Zalar P."/>
            <person name="Gunde-Cimerman N."/>
        </authorList>
    </citation>
    <scope>NUCLEOTIDE SEQUENCE [LARGE SCALE GENOMIC DNA]</scope>
    <source>
        <strain evidence="6 7">EXF-2682</strain>
    </source>
</reference>
<dbReference type="OrthoDB" id="7305308at2759"/>
<feature type="region of interest" description="Disordered" evidence="4">
    <location>
        <begin position="105"/>
        <end position="127"/>
    </location>
</feature>
<dbReference type="PROSITE" id="PS51186">
    <property type="entry name" value="GNAT"/>
    <property type="match status" value="1"/>
</dbReference>
<dbReference type="InterPro" id="IPR051016">
    <property type="entry name" value="Diverse_Substrate_AcTransf"/>
</dbReference>